<protein>
    <recommendedName>
        <fullName evidence="2">Smr domain-containing protein</fullName>
    </recommendedName>
</protein>
<dbReference type="RefSeq" id="WP_028480423.1">
    <property type="nucleotide sequence ID" value="NZ_LVVZ01000014.1"/>
</dbReference>
<sequence>MSADKPTRKRRKGLSDEDRALWKKVTATLTPLHPAKQRFDEALNEAAVEPEPLKPAPPISAKEKKKQQLNTVSLPKATQKPALPPLSPLAKRDRRRLVRGRGKTIDARIDLHGMTQHQAHDRLRGFLHHSQVSGYALVLVITGKGTAPDASPYGDMRGVLRRVVPQWLSLPDFRNYVVGFEQAHPSHGGEGALYVRIRRRKGFGGDYS</sequence>
<dbReference type="Gene3D" id="3.30.1370.110">
    <property type="match status" value="1"/>
</dbReference>
<comment type="caution">
    <text evidence="3">The sequence shown here is derived from an EMBL/GenBank/DDBJ whole genome shotgun (WGS) entry which is preliminary data.</text>
</comment>
<evidence type="ECO:0000313" key="3">
    <source>
        <dbReference type="EMBL" id="OKL44568.1"/>
    </source>
</evidence>
<dbReference type="AlphaFoldDB" id="A0A1U7JIP6"/>
<reference evidence="3 4" key="1">
    <citation type="submission" date="2016-03" db="EMBL/GenBank/DDBJ databases">
        <title>Genome sequence of Nesiotobacter sp. nov., a moderately halophilic alphaproteobacterium isolated from the Yellow Sea, China.</title>
        <authorList>
            <person name="Zhang G."/>
            <person name="Zhang R."/>
        </authorList>
    </citation>
    <scope>NUCLEOTIDE SEQUENCE [LARGE SCALE GENOMIC DNA]</scope>
    <source>
        <strain evidence="3 4">WB1-6</strain>
    </source>
</reference>
<evidence type="ECO:0000313" key="4">
    <source>
        <dbReference type="Proteomes" id="UP000185783"/>
    </source>
</evidence>
<dbReference type="PROSITE" id="PS50828">
    <property type="entry name" value="SMR"/>
    <property type="match status" value="1"/>
</dbReference>
<proteinExistence type="predicted"/>
<evidence type="ECO:0000256" key="1">
    <source>
        <dbReference type="SAM" id="MobiDB-lite"/>
    </source>
</evidence>
<feature type="region of interest" description="Disordered" evidence="1">
    <location>
        <begin position="43"/>
        <end position="96"/>
    </location>
</feature>
<keyword evidence="4" id="KW-1185">Reference proteome</keyword>
<feature type="domain" description="Smr" evidence="2">
    <location>
        <begin position="109"/>
        <end position="198"/>
    </location>
</feature>
<dbReference type="PANTHER" id="PTHR35562:SF2">
    <property type="entry name" value="DNA ENDONUCLEASE SMRA-RELATED"/>
    <property type="match status" value="1"/>
</dbReference>
<dbReference type="STRING" id="197461.A3843_09325"/>
<dbReference type="InterPro" id="IPR002625">
    <property type="entry name" value="Smr_dom"/>
</dbReference>
<accession>A0A1U7JIP6</accession>
<dbReference type="InterPro" id="IPR036063">
    <property type="entry name" value="Smr_dom_sf"/>
</dbReference>
<gene>
    <name evidence="3" type="ORF">A3843_09325</name>
</gene>
<dbReference type="EMBL" id="LVVZ01000014">
    <property type="protein sequence ID" value="OKL44568.1"/>
    <property type="molecule type" value="Genomic_DNA"/>
</dbReference>
<dbReference type="PANTHER" id="PTHR35562">
    <property type="entry name" value="DNA ENDONUCLEASE SMRA-RELATED"/>
    <property type="match status" value="1"/>
</dbReference>
<dbReference type="SMART" id="SM00463">
    <property type="entry name" value="SMR"/>
    <property type="match status" value="1"/>
</dbReference>
<organism evidence="3 4">
    <name type="scientific">Pseudovibrio exalbescens</name>
    <dbReference type="NCBI Taxonomy" id="197461"/>
    <lineage>
        <taxon>Bacteria</taxon>
        <taxon>Pseudomonadati</taxon>
        <taxon>Pseudomonadota</taxon>
        <taxon>Alphaproteobacteria</taxon>
        <taxon>Hyphomicrobiales</taxon>
        <taxon>Stappiaceae</taxon>
        <taxon>Pseudovibrio</taxon>
    </lineage>
</organism>
<evidence type="ECO:0000259" key="2">
    <source>
        <dbReference type="PROSITE" id="PS50828"/>
    </source>
</evidence>
<dbReference type="SUPFAM" id="SSF160443">
    <property type="entry name" value="SMR domain-like"/>
    <property type="match status" value="1"/>
</dbReference>
<dbReference type="Pfam" id="PF01713">
    <property type="entry name" value="Smr"/>
    <property type="match status" value="1"/>
</dbReference>
<dbReference type="Proteomes" id="UP000185783">
    <property type="component" value="Unassembled WGS sequence"/>
</dbReference>
<name>A0A1U7JIP6_9HYPH</name>